<dbReference type="InterPro" id="IPR025714">
    <property type="entry name" value="Methyltranfer_dom"/>
</dbReference>
<dbReference type="GO" id="GO:0005737">
    <property type="term" value="C:cytoplasm"/>
    <property type="evidence" value="ECO:0007669"/>
    <property type="project" value="UniProtKB-SubCell"/>
</dbReference>
<comment type="caution">
    <text evidence="8">The sequence shown here is derived from an EMBL/GenBank/DDBJ whole genome shotgun (WGS) entry which is preliminary data.</text>
</comment>
<dbReference type="GO" id="GO:0032259">
    <property type="term" value="P:methylation"/>
    <property type="evidence" value="ECO:0007669"/>
    <property type="project" value="UniProtKB-KW"/>
</dbReference>
<evidence type="ECO:0000259" key="7">
    <source>
        <dbReference type="Pfam" id="PF13847"/>
    </source>
</evidence>
<protein>
    <recommendedName>
        <fullName evidence="5">Protein-lysine N-methyltransferase EFM4</fullName>
        <ecNumber evidence="5">2.1.1.-</ecNumber>
    </recommendedName>
    <alternativeName>
        <fullName evidence="5">Elongation factor methyltransferase 4</fullName>
    </alternativeName>
</protein>
<feature type="domain" description="Methyltransferase" evidence="7">
    <location>
        <begin position="74"/>
        <end position="119"/>
    </location>
</feature>
<keyword evidence="5" id="KW-0813">Transport</keyword>
<gene>
    <name evidence="5" type="primary">EFM4</name>
    <name evidence="8" type="ORF">QBC42DRAFT_313762</name>
</gene>
<keyword evidence="9" id="KW-1185">Reference proteome</keyword>
<dbReference type="InterPro" id="IPR029063">
    <property type="entry name" value="SAM-dependent_MTases_sf"/>
</dbReference>
<organism evidence="8 9">
    <name type="scientific">Cladorrhinum samala</name>
    <dbReference type="NCBI Taxonomy" id="585594"/>
    <lineage>
        <taxon>Eukaryota</taxon>
        <taxon>Fungi</taxon>
        <taxon>Dikarya</taxon>
        <taxon>Ascomycota</taxon>
        <taxon>Pezizomycotina</taxon>
        <taxon>Sordariomycetes</taxon>
        <taxon>Sordariomycetidae</taxon>
        <taxon>Sordariales</taxon>
        <taxon>Podosporaceae</taxon>
        <taxon>Cladorrhinum</taxon>
    </lineage>
</organism>
<dbReference type="Pfam" id="PF13847">
    <property type="entry name" value="Methyltransf_31"/>
    <property type="match status" value="1"/>
</dbReference>
<dbReference type="HAMAP" id="MF_03188">
    <property type="entry name" value="Methyltr_EFM4"/>
    <property type="match status" value="1"/>
</dbReference>
<feature type="region of interest" description="Disordered" evidence="6">
    <location>
        <begin position="122"/>
        <end position="152"/>
    </location>
</feature>
<accession>A0AAV9HGK4</accession>
<dbReference type="SUPFAM" id="SSF53335">
    <property type="entry name" value="S-adenosyl-L-methionine-dependent methyltransferases"/>
    <property type="match status" value="1"/>
</dbReference>
<name>A0AAV9HGK4_9PEZI</name>
<evidence type="ECO:0000256" key="6">
    <source>
        <dbReference type="SAM" id="MobiDB-lite"/>
    </source>
</evidence>
<evidence type="ECO:0000256" key="4">
    <source>
        <dbReference type="ARBA" id="ARBA00022691"/>
    </source>
</evidence>
<dbReference type="Proteomes" id="UP001321749">
    <property type="component" value="Unassembled WGS sequence"/>
</dbReference>
<evidence type="ECO:0000256" key="3">
    <source>
        <dbReference type="ARBA" id="ARBA00022679"/>
    </source>
</evidence>
<dbReference type="EC" id="2.1.1.-" evidence="5"/>
<proteinExistence type="inferred from homology"/>
<dbReference type="AlphaFoldDB" id="A0AAV9HGK4"/>
<dbReference type="CDD" id="cd02440">
    <property type="entry name" value="AdoMet_MTases"/>
    <property type="match status" value="1"/>
</dbReference>
<dbReference type="GO" id="GO:0016192">
    <property type="term" value="P:vesicle-mediated transport"/>
    <property type="evidence" value="ECO:0007669"/>
    <property type="project" value="UniProtKB-UniRule"/>
</dbReference>
<evidence type="ECO:0000313" key="9">
    <source>
        <dbReference type="Proteomes" id="UP001321749"/>
    </source>
</evidence>
<feature type="compositionally biased region" description="Acidic residues" evidence="6">
    <location>
        <begin position="133"/>
        <end position="151"/>
    </location>
</feature>
<keyword evidence="4 5" id="KW-0949">S-adenosyl-L-methionine</keyword>
<feature type="region of interest" description="Disordered" evidence="6">
    <location>
        <begin position="179"/>
        <end position="198"/>
    </location>
</feature>
<sequence>MASFEKPTHLEPSKLGTKEYWDTLYTREISNHSSNPADEGTVWFDDSDAQEKILDFLSEELPQISSRFSRLSPSEASVLDLGSGNGSLLFALRSEGGFTGRLVGVDYSSSSVELSRRIALARSRGGGGGGGGSDDDDDDEDEGEGEGEEPLDVSGIEFRQFDLLSDPIEDIQRISSEVKEQYQDRAQEQDGRGGNEQSCGYDLVLDKGTFDAVSLSDQLDSRGRRVNEGYGERVLQLLKVGGVFLVTSCNWTEPELQKWFEGSEEPDGGKGRLRMIGRIDYPSFEFGGVKGQTISTLCFEKVIV</sequence>
<reference evidence="8" key="2">
    <citation type="submission" date="2023-06" db="EMBL/GenBank/DDBJ databases">
        <authorList>
            <consortium name="Lawrence Berkeley National Laboratory"/>
            <person name="Mondo S.J."/>
            <person name="Hensen N."/>
            <person name="Bonometti L."/>
            <person name="Westerberg I."/>
            <person name="Brannstrom I.O."/>
            <person name="Guillou S."/>
            <person name="Cros-Aarteil S."/>
            <person name="Calhoun S."/>
            <person name="Haridas S."/>
            <person name="Kuo A."/>
            <person name="Pangilinan J."/>
            <person name="Riley R."/>
            <person name="Labutti K."/>
            <person name="Andreopoulos B."/>
            <person name="Lipzen A."/>
            <person name="Chen C."/>
            <person name="Yanf M."/>
            <person name="Daum C."/>
            <person name="Ng V."/>
            <person name="Clum A."/>
            <person name="Steindorff A."/>
            <person name="Ohm R."/>
            <person name="Martin F."/>
            <person name="Silar P."/>
            <person name="Natvig D."/>
            <person name="Lalanne C."/>
            <person name="Gautier V."/>
            <person name="Ament-Velasquez S.L."/>
            <person name="Kruys A."/>
            <person name="Hutchinson M.I."/>
            <person name="Powell A.J."/>
            <person name="Barry K."/>
            <person name="Miller A.N."/>
            <person name="Grigoriev I.V."/>
            <person name="Debuchy R."/>
            <person name="Gladieux P."/>
            <person name="Thoren M.H."/>
            <person name="Johannesson H."/>
        </authorList>
    </citation>
    <scope>NUCLEOTIDE SEQUENCE</scope>
    <source>
        <strain evidence="8">PSN324</strain>
    </source>
</reference>
<keyword evidence="2 5" id="KW-0489">Methyltransferase</keyword>
<comment type="function">
    <text evidence="5">S-adenosyl-L-methionine-dependent protein-lysine N-methyltransferase that mono- and dimethylates elongation factor 1-alpha at 'Lys-316'. May play a role in intracellular transport.</text>
</comment>
<evidence type="ECO:0000256" key="1">
    <source>
        <dbReference type="ARBA" id="ARBA00022490"/>
    </source>
</evidence>
<evidence type="ECO:0000256" key="5">
    <source>
        <dbReference type="HAMAP-Rule" id="MF_03188"/>
    </source>
</evidence>
<comment type="subcellular location">
    <subcellularLocation>
        <location evidence="5">Cytoplasm</location>
    </subcellularLocation>
</comment>
<dbReference type="GO" id="GO:0016279">
    <property type="term" value="F:protein-lysine N-methyltransferase activity"/>
    <property type="evidence" value="ECO:0007669"/>
    <property type="project" value="UniProtKB-UniRule"/>
</dbReference>
<reference evidence="8" key="1">
    <citation type="journal article" date="2023" name="Mol. Phylogenet. Evol.">
        <title>Genome-scale phylogeny and comparative genomics of the fungal order Sordariales.</title>
        <authorList>
            <person name="Hensen N."/>
            <person name="Bonometti L."/>
            <person name="Westerberg I."/>
            <person name="Brannstrom I.O."/>
            <person name="Guillou S."/>
            <person name="Cros-Aarteil S."/>
            <person name="Calhoun S."/>
            <person name="Haridas S."/>
            <person name="Kuo A."/>
            <person name="Mondo S."/>
            <person name="Pangilinan J."/>
            <person name="Riley R."/>
            <person name="LaButti K."/>
            <person name="Andreopoulos B."/>
            <person name="Lipzen A."/>
            <person name="Chen C."/>
            <person name="Yan M."/>
            <person name="Daum C."/>
            <person name="Ng V."/>
            <person name="Clum A."/>
            <person name="Steindorff A."/>
            <person name="Ohm R.A."/>
            <person name="Martin F."/>
            <person name="Silar P."/>
            <person name="Natvig D.O."/>
            <person name="Lalanne C."/>
            <person name="Gautier V."/>
            <person name="Ament-Velasquez S.L."/>
            <person name="Kruys A."/>
            <person name="Hutchinson M.I."/>
            <person name="Powell A.J."/>
            <person name="Barry K."/>
            <person name="Miller A.N."/>
            <person name="Grigoriev I.V."/>
            <person name="Debuchy R."/>
            <person name="Gladieux P."/>
            <person name="Hiltunen Thoren M."/>
            <person name="Johannesson H."/>
        </authorList>
    </citation>
    <scope>NUCLEOTIDE SEQUENCE</scope>
    <source>
        <strain evidence="8">PSN324</strain>
    </source>
</reference>
<keyword evidence="1 5" id="KW-0963">Cytoplasm</keyword>
<evidence type="ECO:0000313" key="8">
    <source>
        <dbReference type="EMBL" id="KAK4458758.1"/>
    </source>
</evidence>
<evidence type="ECO:0000256" key="2">
    <source>
        <dbReference type="ARBA" id="ARBA00022603"/>
    </source>
</evidence>
<keyword evidence="3 5" id="KW-0808">Transferase</keyword>
<dbReference type="PANTHER" id="PTHR12843:SF5">
    <property type="entry name" value="EEF1A LYSINE METHYLTRANSFERASE 2"/>
    <property type="match status" value="1"/>
</dbReference>
<dbReference type="InterPro" id="IPR026635">
    <property type="entry name" value="Efm4/METTL10"/>
</dbReference>
<comment type="similarity">
    <text evidence="5">Belongs to the class I-like SAM-binding methyltransferase superfamily. EFM4 family.</text>
</comment>
<dbReference type="EMBL" id="MU865057">
    <property type="protein sequence ID" value="KAK4458758.1"/>
    <property type="molecule type" value="Genomic_DNA"/>
</dbReference>
<feature type="compositionally biased region" description="Basic and acidic residues" evidence="6">
    <location>
        <begin position="179"/>
        <end position="193"/>
    </location>
</feature>
<dbReference type="PANTHER" id="PTHR12843">
    <property type="entry name" value="PROTEIN-LYSINE N-METHYLTRANSFERASE METTL10"/>
    <property type="match status" value="1"/>
</dbReference>
<dbReference type="Gene3D" id="3.40.50.150">
    <property type="entry name" value="Vaccinia Virus protein VP39"/>
    <property type="match status" value="1"/>
</dbReference>